<evidence type="ECO:0000313" key="2">
    <source>
        <dbReference type="EMBL" id="KAB7741363.1"/>
    </source>
</evidence>
<dbReference type="GO" id="GO:0003677">
    <property type="term" value="F:DNA binding"/>
    <property type="evidence" value="ECO:0007669"/>
    <property type="project" value="InterPro"/>
</dbReference>
<dbReference type="Proteomes" id="UP000468901">
    <property type="component" value="Unassembled WGS sequence"/>
</dbReference>
<dbReference type="InterPro" id="IPR001387">
    <property type="entry name" value="Cro/C1-type_HTH"/>
</dbReference>
<dbReference type="AlphaFoldDB" id="A0A6N6VM80"/>
<proteinExistence type="predicted"/>
<dbReference type="EMBL" id="WESC01000004">
    <property type="protein sequence ID" value="KAB7741363.1"/>
    <property type="molecule type" value="Genomic_DNA"/>
</dbReference>
<organism evidence="2 3">
    <name type="scientific">Parvibaculum sedimenti</name>
    <dbReference type="NCBI Taxonomy" id="2608632"/>
    <lineage>
        <taxon>Bacteria</taxon>
        <taxon>Pseudomonadati</taxon>
        <taxon>Pseudomonadota</taxon>
        <taxon>Alphaproteobacteria</taxon>
        <taxon>Hyphomicrobiales</taxon>
        <taxon>Parvibaculaceae</taxon>
        <taxon>Parvibaculum</taxon>
    </lineage>
</organism>
<protein>
    <submittedName>
        <fullName evidence="2">Helix-turn-helix domain-containing protein</fullName>
    </submittedName>
</protein>
<gene>
    <name evidence="2" type="ORF">F2P47_06275</name>
</gene>
<evidence type="ECO:0000259" key="1">
    <source>
        <dbReference type="PROSITE" id="PS50943"/>
    </source>
</evidence>
<name>A0A6N6VM80_9HYPH</name>
<keyword evidence="3" id="KW-1185">Reference proteome</keyword>
<dbReference type="Gene3D" id="1.10.260.40">
    <property type="entry name" value="lambda repressor-like DNA-binding domains"/>
    <property type="match status" value="1"/>
</dbReference>
<dbReference type="CDD" id="cd00093">
    <property type="entry name" value="HTH_XRE"/>
    <property type="match status" value="1"/>
</dbReference>
<comment type="caution">
    <text evidence="2">The sequence shown here is derived from an EMBL/GenBank/DDBJ whole genome shotgun (WGS) entry which is preliminary data.</text>
</comment>
<reference evidence="2 3" key="1">
    <citation type="submission" date="2019-09" db="EMBL/GenBank/DDBJ databases">
        <title>Parvibaculum sedimenti sp. nov., isolated from sediment.</title>
        <authorList>
            <person name="Wang Y."/>
        </authorList>
    </citation>
    <scope>NUCLEOTIDE SEQUENCE [LARGE SCALE GENOMIC DNA]</scope>
    <source>
        <strain evidence="2 3">HXT-9</strain>
    </source>
</reference>
<feature type="domain" description="HTH cro/C1-type" evidence="1">
    <location>
        <begin position="23"/>
        <end position="56"/>
    </location>
</feature>
<dbReference type="InterPro" id="IPR010982">
    <property type="entry name" value="Lambda_DNA-bd_dom_sf"/>
</dbReference>
<dbReference type="SUPFAM" id="SSF47413">
    <property type="entry name" value="lambda repressor-like DNA-binding domains"/>
    <property type="match status" value="1"/>
</dbReference>
<evidence type="ECO:0000313" key="3">
    <source>
        <dbReference type="Proteomes" id="UP000468901"/>
    </source>
</evidence>
<sequence>MVRLPSIGPDSKSFWTKISVARHQQYISGLEKGRRNPTIVTVYELATALGVSHLDLLQMPRQSGPVEGKAKKPSAKVTI</sequence>
<dbReference type="PROSITE" id="PS50943">
    <property type="entry name" value="HTH_CROC1"/>
    <property type="match status" value="1"/>
</dbReference>
<accession>A0A6N6VM80</accession>
<dbReference type="Pfam" id="PF01381">
    <property type="entry name" value="HTH_3"/>
    <property type="match status" value="1"/>
</dbReference>